<gene>
    <name evidence="2" type="ORF">Pfra01_001727900</name>
</gene>
<feature type="compositionally biased region" description="Basic and acidic residues" evidence="1">
    <location>
        <begin position="52"/>
        <end position="70"/>
    </location>
</feature>
<accession>A0A9W6XTK9</accession>
<feature type="region of interest" description="Disordered" evidence="1">
    <location>
        <begin position="1"/>
        <end position="154"/>
    </location>
</feature>
<evidence type="ECO:0000256" key="1">
    <source>
        <dbReference type="SAM" id="MobiDB-lite"/>
    </source>
</evidence>
<evidence type="ECO:0000313" key="2">
    <source>
        <dbReference type="EMBL" id="GMF46673.1"/>
    </source>
</evidence>
<feature type="compositionally biased region" description="Polar residues" evidence="1">
    <location>
        <begin position="1"/>
        <end position="10"/>
    </location>
</feature>
<feature type="compositionally biased region" description="Polar residues" evidence="1">
    <location>
        <begin position="23"/>
        <end position="40"/>
    </location>
</feature>
<organism evidence="2 3">
    <name type="scientific">Phytophthora fragariaefolia</name>
    <dbReference type="NCBI Taxonomy" id="1490495"/>
    <lineage>
        <taxon>Eukaryota</taxon>
        <taxon>Sar</taxon>
        <taxon>Stramenopiles</taxon>
        <taxon>Oomycota</taxon>
        <taxon>Peronosporomycetes</taxon>
        <taxon>Peronosporales</taxon>
        <taxon>Peronosporaceae</taxon>
        <taxon>Phytophthora</taxon>
    </lineage>
</organism>
<feature type="compositionally biased region" description="Polar residues" evidence="1">
    <location>
        <begin position="125"/>
        <end position="140"/>
    </location>
</feature>
<dbReference type="EMBL" id="BSXT01002005">
    <property type="protein sequence ID" value="GMF46673.1"/>
    <property type="molecule type" value="Genomic_DNA"/>
</dbReference>
<name>A0A9W6XTK9_9STRA</name>
<protein>
    <submittedName>
        <fullName evidence="2">Unnamed protein product</fullName>
    </submittedName>
</protein>
<sequence length="184" mass="19294">MAKGSSSAVSATPMKSGGPRGGNLSTALITPQLDSISERSVSFDDDSMAGSDAKDDKDLSEGNYDLEEKAPAPMAVTPGTPEDAVMFAGRSGGVHPLSRNFVDEFNGDDGPKPAYGDFEDDGDNSKSPIVTTQVTEQATGNRPPLDGDTQAANKVPGKCYEDIKASDWGELFEPTMIVKQCGQN</sequence>
<dbReference type="AlphaFoldDB" id="A0A9W6XTK9"/>
<keyword evidence="3" id="KW-1185">Reference proteome</keyword>
<comment type="caution">
    <text evidence="2">The sequence shown here is derived from an EMBL/GenBank/DDBJ whole genome shotgun (WGS) entry which is preliminary data.</text>
</comment>
<proteinExistence type="predicted"/>
<dbReference type="Proteomes" id="UP001165121">
    <property type="component" value="Unassembled WGS sequence"/>
</dbReference>
<dbReference type="OrthoDB" id="128579at2759"/>
<reference evidence="2" key="1">
    <citation type="submission" date="2023-04" db="EMBL/GenBank/DDBJ databases">
        <title>Phytophthora fragariaefolia NBRC 109709.</title>
        <authorList>
            <person name="Ichikawa N."/>
            <person name="Sato H."/>
            <person name="Tonouchi N."/>
        </authorList>
    </citation>
    <scope>NUCLEOTIDE SEQUENCE</scope>
    <source>
        <strain evidence="2">NBRC 109709</strain>
    </source>
</reference>
<evidence type="ECO:0000313" key="3">
    <source>
        <dbReference type="Proteomes" id="UP001165121"/>
    </source>
</evidence>